<gene>
    <name evidence="1" type="ordered locus">XBJ1_2735</name>
</gene>
<organism evidence="1 2">
    <name type="scientific">Xenorhabdus bovienii (strain SS-2004)</name>
    <name type="common">Xenorhabdus nematophila subsp. bovienii</name>
    <dbReference type="NCBI Taxonomy" id="406818"/>
    <lineage>
        <taxon>Bacteria</taxon>
        <taxon>Pseudomonadati</taxon>
        <taxon>Pseudomonadota</taxon>
        <taxon>Gammaproteobacteria</taxon>
        <taxon>Enterobacterales</taxon>
        <taxon>Morganellaceae</taxon>
        <taxon>Xenorhabdus</taxon>
    </lineage>
</organism>
<sequence length="53" mass="5700">MAQIYCGNRFVLTVDGKGKNLAFVIIAGRVMKSHFGLEIINSGILGIFSGADR</sequence>
<dbReference type="KEGG" id="xbo:XBJ1_2735"/>
<dbReference type="Proteomes" id="UP000002045">
    <property type="component" value="Chromosome"/>
</dbReference>
<dbReference type="HOGENOM" id="CLU_3067660_0_0_6"/>
<evidence type="ECO:0000313" key="1">
    <source>
        <dbReference type="EMBL" id="CBJ81859.1"/>
    </source>
</evidence>
<proteinExistence type="predicted"/>
<dbReference type="AlphaFoldDB" id="D3V7P7"/>
<name>D3V7P7_XENBS</name>
<reference evidence="1" key="1">
    <citation type="journal article" date="2011" name="PLoS ONE">
        <title>The entomopathogenic bacterial endosymbionts xenorhabdus and photorhabdus: convergent lifestyles from divergent genomes.</title>
        <authorList>
            <person name="Chaston J.M."/>
            <person name="Suen G."/>
            <person name="Tucker S.L."/>
            <person name="Andersen A.W."/>
            <person name="Bhasin A."/>
            <person name="Bode E."/>
            <person name="Bode H.B."/>
            <person name="Brachmann A.O."/>
            <person name="Cowles C.E."/>
            <person name="Cowles K.N."/>
            <person name="Darby C."/>
            <person name="de Leon L."/>
            <person name="Drace K."/>
            <person name="Du Z."/>
            <person name="Givaudan A."/>
            <person name="Herbert Tran E.E."/>
            <person name="Jewell K.A."/>
            <person name="Knack J.J."/>
            <person name="Krasomil-Osterfeld K.C."/>
            <person name="Kukor R."/>
            <person name="Lanois A."/>
            <person name="Latreille P."/>
            <person name="Leimgruber N.K."/>
            <person name="Lipke C.M."/>
            <person name="Liu R."/>
            <person name="Lu X."/>
            <person name="Martens E.C."/>
            <person name="Marri P.R."/>
            <person name="Medigue C."/>
            <person name="Menard M.L."/>
            <person name="Miller N.M."/>
            <person name="Morales-Soto N."/>
            <person name="Norton S."/>
            <person name="Ogier J.C."/>
            <person name="Orchard S.S."/>
            <person name="Park D."/>
            <person name="Park Y."/>
            <person name="Qurollo B.A."/>
            <person name="Sugar D.R."/>
            <person name="Richards G.R."/>
            <person name="Rouy Z."/>
            <person name="Slominski B."/>
            <person name="Slominski K."/>
            <person name="Snyder H."/>
            <person name="Tjaden B.C."/>
            <person name="van der Hoeven R."/>
            <person name="Welch R.D."/>
            <person name="Wheeler C."/>
            <person name="Xiang B."/>
            <person name="Barbazuk B."/>
            <person name="Gaudriault S."/>
            <person name="Goodner B."/>
            <person name="Slater S.C."/>
            <person name="Forst S."/>
            <person name="Goldman B.S."/>
            <person name="Goodrich-Blair H."/>
        </authorList>
    </citation>
    <scope>NUCLEOTIDE SEQUENCE [LARGE SCALE GENOMIC DNA]</scope>
    <source>
        <strain evidence="1">SS-2004</strain>
    </source>
</reference>
<accession>D3V7P7</accession>
<evidence type="ECO:0000313" key="2">
    <source>
        <dbReference type="Proteomes" id="UP000002045"/>
    </source>
</evidence>
<dbReference type="EMBL" id="FN667741">
    <property type="protein sequence ID" value="CBJ81859.1"/>
    <property type="molecule type" value="Genomic_DNA"/>
</dbReference>
<protein>
    <submittedName>
        <fullName evidence="1">Uncharacterized protein</fullName>
    </submittedName>
</protein>